<evidence type="ECO:0000313" key="2">
    <source>
        <dbReference type="Proteomes" id="UP001177023"/>
    </source>
</evidence>
<sequence>MVLARIIFLAFCFVATVIPGQVAQKDTSDPLPLPDNDPFVIFRLEDYFPKPDDKKKLEVQKVEKSSETSASPEFEDFDLFLPTPGVAPKFTGGFLDGTRTDKDSKVGFDVGPITNPTAYFLEGADLGKISPQKCRLEDCEGPMVDDGSAQISGNGGQEGNEGCSQVMIPLNGCLDGKGYPVGMVCRVCCECGADFRIEMAKSRGFGMDFGAK</sequence>
<dbReference type="Proteomes" id="UP001177023">
    <property type="component" value="Unassembled WGS sequence"/>
</dbReference>
<dbReference type="AlphaFoldDB" id="A0AA36CK70"/>
<name>A0AA36CK70_9BILA</name>
<gene>
    <name evidence="1" type="ORF">MSPICULIGERA_LOCUS8516</name>
</gene>
<reference evidence="1" key="1">
    <citation type="submission" date="2023-06" db="EMBL/GenBank/DDBJ databases">
        <authorList>
            <person name="Delattre M."/>
        </authorList>
    </citation>
    <scope>NUCLEOTIDE SEQUENCE</scope>
    <source>
        <strain evidence="1">AF72</strain>
    </source>
</reference>
<comment type="caution">
    <text evidence="1">The sequence shown here is derived from an EMBL/GenBank/DDBJ whole genome shotgun (WGS) entry which is preliminary data.</text>
</comment>
<accession>A0AA36CK70</accession>
<feature type="non-terminal residue" evidence="1">
    <location>
        <position position="212"/>
    </location>
</feature>
<proteinExistence type="predicted"/>
<dbReference type="EMBL" id="CATQJA010002231">
    <property type="protein sequence ID" value="CAJ0570063.1"/>
    <property type="molecule type" value="Genomic_DNA"/>
</dbReference>
<evidence type="ECO:0000313" key="1">
    <source>
        <dbReference type="EMBL" id="CAJ0570063.1"/>
    </source>
</evidence>
<organism evidence="1 2">
    <name type="scientific">Mesorhabditis spiculigera</name>
    <dbReference type="NCBI Taxonomy" id="96644"/>
    <lineage>
        <taxon>Eukaryota</taxon>
        <taxon>Metazoa</taxon>
        <taxon>Ecdysozoa</taxon>
        <taxon>Nematoda</taxon>
        <taxon>Chromadorea</taxon>
        <taxon>Rhabditida</taxon>
        <taxon>Rhabditina</taxon>
        <taxon>Rhabditomorpha</taxon>
        <taxon>Rhabditoidea</taxon>
        <taxon>Rhabditidae</taxon>
        <taxon>Mesorhabditinae</taxon>
        <taxon>Mesorhabditis</taxon>
    </lineage>
</organism>
<protein>
    <submittedName>
        <fullName evidence="1">Uncharacterized protein</fullName>
    </submittedName>
</protein>
<keyword evidence="2" id="KW-1185">Reference proteome</keyword>